<keyword evidence="1" id="KW-1133">Transmembrane helix</keyword>
<proteinExistence type="predicted"/>
<gene>
    <name evidence="2" type="ORF">CIG75_08150</name>
</gene>
<dbReference type="EMBL" id="CP022657">
    <property type="protein sequence ID" value="ASS74959.1"/>
    <property type="molecule type" value="Genomic_DNA"/>
</dbReference>
<sequence>MINFAGGRASRRSADLTQSLVLSNTENLDFMLSALRTCPNYKRITLERIEWKAGDEIRILVDGLWIALIILLAWITVERRWFADPVEPPDHPDDNEWW</sequence>
<name>A0A223CZR0_9BACL</name>
<evidence type="ECO:0000313" key="3">
    <source>
        <dbReference type="Proteomes" id="UP000214688"/>
    </source>
</evidence>
<dbReference type="Proteomes" id="UP000214688">
    <property type="component" value="Chromosome"/>
</dbReference>
<dbReference type="AlphaFoldDB" id="A0A223CZR0"/>
<protein>
    <submittedName>
        <fullName evidence="2">Uncharacterized protein</fullName>
    </submittedName>
</protein>
<organism evidence="2 3">
    <name type="scientific">Tumebacillus algifaecis</name>
    <dbReference type="NCBI Taxonomy" id="1214604"/>
    <lineage>
        <taxon>Bacteria</taxon>
        <taxon>Bacillati</taxon>
        <taxon>Bacillota</taxon>
        <taxon>Bacilli</taxon>
        <taxon>Bacillales</taxon>
        <taxon>Alicyclobacillaceae</taxon>
        <taxon>Tumebacillus</taxon>
    </lineage>
</organism>
<keyword evidence="1" id="KW-0472">Membrane</keyword>
<keyword evidence="1" id="KW-0812">Transmembrane</keyword>
<keyword evidence="3" id="KW-1185">Reference proteome</keyword>
<reference evidence="2 3" key="1">
    <citation type="journal article" date="2015" name="Int. J. Syst. Evol. Microbiol.">
        <title>Tumebacillus algifaecis sp. nov., isolated from decomposing algal scum.</title>
        <authorList>
            <person name="Wu Y.F."/>
            <person name="Zhang B."/>
            <person name="Xing P."/>
            <person name="Wu Q.L."/>
            <person name="Liu S.J."/>
        </authorList>
    </citation>
    <scope>NUCLEOTIDE SEQUENCE [LARGE SCALE GENOMIC DNA]</scope>
    <source>
        <strain evidence="2 3">THMBR28</strain>
    </source>
</reference>
<accession>A0A223CZR0</accession>
<evidence type="ECO:0000256" key="1">
    <source>
        <dbReference type="SAM" id="Phobius"/>
    </source>
</evidence>
<feature type="transmembrane region" description="Helical" evidence="1">
    <location>
        <begin position="57"/>
        <end position="77"/>
    </location>
</feature>
<evidence type="ECO:0000313" key="2">
    <source>
        <dbReference type="EMBL" id="ASS74959.1"/>
    </source>
</evidence>
<dbReference type="KEGG" id="tab:CIG75_08150"/>